<keyword evidence="3" id="KW-0732">Signal</keyword>
<evidence type="ECO:0000259" key="4">
    <source>
        <dbReference type="Pfam" id="PF25876"/>
    </source>
</evidence>
<name>A0ABX8Z339_9NEIS</name>
<evidence type="ECO:0000256" key="2">
    <source>
        <dbReference type="SAM" id="Coils"/>
    </source>
</evidence>
<feature type="signal peptide" evidence="3">
    <location>
        <begin position="1"/>
        <end position="36"/>
    </location>
</feature>
<proteinExistence type="inferred from homology"/>
<evidence type="ECO:0000259" key="5">
    <source>
        <dbReference type="Pfam" id="PF25954"/>
    </source>
</evidence>
<evidence type="ECO:0000313" key="7">
    <source>
        <dbReference type="Proteomes" id="UP000825679"/>
    </source>
</evidence>
<feature type="domain" description="CusB-like beta-barrel" evidence="5">
    <location>
        <begin position="226"/>
        <end position="297"/>
    </location>
</feature>
<evidence type="ECO:0000313" key="6">
    <source>
        <dbReference type="EMBL" id="QZA76987.1"/>
    </source>
</evidence>
<dbReference type="PANTHER" id="PTHR30469">
    <property type="entry name" value="MULTIDRUG RESISTANCE PROTEIN MDTA"/>
    <property type="match status" value="1"/>
</dbReference>
<feature type="chain" id="PRO_5046013144" evidence="3">
    <location>
        <begin position="37"/>
        <end position="378"/>
    </location>
</feature>
<dbReference type="NCBIfam" id="TIGR01730">
    <property type="entry name" value="RND_mfp"/>
    <property type="match status" value="1"/>
</dbReference>
<dbReference type="RefSeq" id="WP_221005384.1">
    <property type="nucleotide sequence ID" value="NZ_CP081150.1"/>
</dbReference>
<dbReference type="Gene3D" id="2.40.50.100">
    <property type="match status" value="1"/>
</dbReference>
<dbReference type="Gene3D" id="2.40.30.170">
    <property type="match status" value="1"/>
</dbReference>
<dbReference type="InterPro" id="IPR058792">
    <property type="entry name" value="Beta-barrel_RND_2"/>
</dbReference>
<comment type="similarity">
    <text evidence="1">Belongs to the membrane fusion protein (MFP) (TC 8.A.1) family.</text>
</comment>
<reference evidence="6 7" key="1">
    <citation type="submission" date="2021-08" db="EMBL/GenBank/DDBJ databases">
        <title>complete genome sequencing of Deefgea sp. D25.</title>
        <authorList>
            <person name="Bae J.-W."/>
            <person name="Gim D.-H."/>
        </authorList>
    </citation>
    <scope>NUCLEOTIDE SEQUENCE [LARGE SCALE GENOMIC DNA]</scope>
    <source>
        <strain evidence="6 7">D25</strain>
    </source>
</reference>
<dbReference type="Pfam" id="PF25876">
    <property type="entry name" value="HH_MFP_RND"/>
    <property type="match status" value="1"/>
</dbReference>
<feature type="coiled-coil region" evidence="2">
    <location>
        <begin position="116"/>
        <end position="145"/>
    </location>
</feature>
<feature type="domain" description="Multidrug resistance protein MdtA-like alpha-helical hairpin" evidence="4">
    <location>
        <begin position="118"/>
        <end position="187"/>
    </location>
</feature>
<organism evidence="6 7">
    <name type="scientific">Deefgea tanakiae</name>
    <dbReference type="NCBI Taxonomy" id="2865840"/>
    <lineage>
        <taxon>Bacteria</taxon>
        <taxon>Pseudomonadati</taxon>
        <taxon>Pseudomonadota</taxon>
        <taxon>Betaproteobacteria</taxon>
        <taxon>Neisseriales</taxon>
        <taxon>Chitinibacteraceae</taxon>
        <taxon>Deefgea</taxon>
    </lineage>
</organism>
<dbReference type="EMBL" id="CP081150">
    <property type="protein sequence ID" value="QZA76987.1"/>
    <property type="molecule type" value="Genomic_DNA"/>
</dbReference>
<protein>
    <submittedName>
        <fullName evidence="6">Efflux RND transporter periplasmic adaptor subunit</fullName>
    </submittedName>
</protein>
<evidence type="ECO:0000256" key="1">
    <source>
        <dbReference type="ARBA" id="ARBA00009477"/>
    </source>
</evidence>
<dbReference type="InterPro" id="IPR006143">
    <property type="entry name" value="RND_pump_MFP"/>
</dbReference>
<dbReference type="InterPro" id="IPR058624">
    <property type="entry name" value="MdtA-like_HH"/>
</dbReference>
<gene>
    <name evidence="6" type="ORF">K4H28_11800</name>
</gene>
<dbReference type="Gene3D" id="2.40.420.20">
    <property type="match status" value="1"/>
</dbReference>
<evidence type="ECO:0000256" key="3">
    <source>
        <dbReference type="SAM" id="SignalP"/>
    </source>
</evidence>
<dbReference type="Proteomes" id="UP000825679">
    <property type="component" value="Chromosome"/>
</dbReference>
<dbReference type="SUPFAM" id="SSF111369">
    <property type="entry name" value="HlyD-like secretion proteins"/>
    <property type="match status" value="1"/>
</dbReference>
<keyword evidence="7" id="KW-1185">Reference proteome</keyword>
<dbReference type="Pfam" id="PF25954">
    <property type="entry name" value="Beta-barrel_RND_2"/>
    <property type="match status" value="1"/>
</dbReference>
<dbReference type="PANTHER" id="PTHR30469:SF15">
    <property type="entry name" value="HLYD FAMILY OF SECRETION PROTEINS"/>
    <property type="match status" value="1"/>
</dbReference>
<dbReference type="Gene3D" id="1.10.287.470">
    <property type="entry name" value="Helix hairpin bin"/>
    <property type="match status" value="1"/>
</dbReference>
<sequence length="378" mass="39937">MNQFLDKLPFHRNTIFKALIVAFVASIAVTTAVVQADSKEKKVEAAKPVLSVSLVKPKSIEWAQTVAANGNVVAWQESLIGIELGGVRLVELNAQVGDVVNKGQLLARFNDETVQAEVAQAKASLAETEAALAEAKQNADRVRQLGNTGAMSEQQMTEAYTKELTAKARVQSAKAQLSSVQVRLGQTRIVAPDDGIISARSASLGAVSQPGQELFRLVRQGRLEWQAEVTAAESGRIKAGQAVTVALPTGKVLQGTVRKIAPTADMKTRNVLVYVDLKNSDAGLSEAKPGMFAKGSIAVGKGKALAVPGSAVLLRDGFANVFVLQTSNSVSKVKQVRVKLGRQADGMMEVEGITADQQIVASGVGFLADGDVVRVVTK</sequence>
<keyword evidence="2" id="KW-0175">Coiled coil</keyword>
<accession>A0ABX8Z339</accession>